<evidence type="ECO:0000256" key="1">
    <source>
        <dbReference type="SAM" id="Phobius"/>
    </source>
</evidence>
<feature type="transmembrane region" description="Helical" evidence="1">
    <location>
        <begin position="33"/>
        <end position="55"/>
    </location>
</feature>
<feature type="transmembrane region" description="Helical" evidence="1">
    <location>
        <begin position="343"/>
        <end position="365"/>
    </location>
</feature>
<dbReference type="Proteomes" id="UP000760668">
    <property type="component" value="Unassembled WGS sequence"/>
</dbReference>
<reference evidence="2" key="2">
    <citation type="submission" date="2021-09" db="EMBL/GenBank/DDBJ databases">
        <authorList>
            <person name="Gilroy R."/>
        </authorList>
    </citation>
    <scope>NUCLEOTIDE SEQUENCE</scope>
    <source>
        <strain evidence="2">CHK179-5677</strain>
    </source>
</reference>
<gene>
    <name evidence="2" type="ORF">K8V01_04090</name>
</gene>
<organism evidence="2 3">
    <name type="scientific">Pseudoflavonifractor capillosus</name>
    <dbReference type="NCBI Taxonomy" id="106588"/>
    <lineage>
        <taxon>Bacteria</taxon>
        <taxon>Bacillati</taxon>
        <taxon>Bacillota</taxon>
        <taxon>Clostridia</taxon>
        <taxon>Eubacteriales</taxon>
        <taxon>Oscillospiraceae</taxon>
        <taxon>Pseudoflavonifractor</taxon>
    </lineage>
</organism>
<evidence type="ECO:0000313" key="3">
    <source>
        <dbReference type="Proteomes" id="UP000760668"/>
    </source>
</evidence>
<proteinExistence type="predicted"/>
<keyword evidence="1" id="KW-0812">Transmembrane</keyword>
<name>A0A921MKK6_9FIRM</name>
<dbReference type="AlphaFoldDB" id="A0A921MKK6"/>
<comment type="caution">
    <text evidence="2">The sequence shown here is derived from an EMBL/GenBank/DDBJ whole genome shotgun (WGS) entry which is preliminary data.</text>
</comment>
<accession>A0A921MKK6</accession>
<evidence type="ECO:0000313" key="2">
    <source>
        <dbReference type="EMBL" id="HJG86189.1"/>
    </source>
</evidence>
<feature type="transmembrane region" description="Helical" evidence="1">
    <location>
        <begin position="315"/>
        <end position="336"/>
    </location>
</feature>
<dbReference type="EMBL" id="DYUC01000033">
    <property type="protein sequence ID" value="HJG86189.1"/>
    <property type="molecule type" value="Genomic_DNA"/>
</dbReference>
<reference evidence="2" key="1">
    <citation type="journal article" date="2021" name="PeerJ">
        <title>Extensive microbial diversity within the chicken gut microbiome revealed by metagenomics and culture.</title>
        <authorList>
            <person name="Gilroy R."/>
            <person name="Ravi A."/>
            <person name="Getino M."/>
            <person name="Pursley I."/>
            <person name="Horton D.L."/>
            <person name="Alikhan N.F."/>
            <person name="Baker D."/>
            <person name="Gharbi K."/>
            <person name="Hall N."/>
            <person name="Watson M."/>
            <person name="Adriaenssens E.M."/>
            <person name="Foster-Nyarko E."/>
            <person name="Jarju S."/>
            <person name="Secka A."/>
            <person name="Antonio M."/>
            <person name="Oren A."/>
            <person name="Chaudhuri R.R."/>
            <person name="La Ragione R."/>
            <person name="Hildebrand F."/>
            <person name="Pallen M.J."/>
        </authorList>
    </citation>
    <scope>NUCLEOTIDE SEQUENCE</scope>
    <source>
        <strain evidence="2">CHK179-5677</strain>
    </source>
</reference>
<dbReference type="RefSeq" id="WP_295368712.1">
    <property type="nucleotide sequence ID" value="NZ_DYUC01000033.1"/>
</dbReference>
<feature type="transmembrane region" description="Helical" evidence="1">
    <location>
        <begin position="149"/>
        <end position="180"/>
    </location>
</feature>
<keyword evidence="1" id="KW-0472">Membrane</keyword>
<sequence>MTKFLALVSVNLRATLNAMRFGAGRRGNRAGRLSGFGALFLLAVLGLYISGVYSFTFGSQLAPMGMINLIILIMPVIAVSFGLMFTVFAAQGVVFGGRDNDLMLSMPVSPFSLMLSRTLALYVENLVFTVFVLAPAGAAYLVFGGAGGAGFFVVLMIGAVLLSALPTLFSLLIGFVLSWVSSRFLRRGILSTLLYMVFFLLLMGVIMRLSFAMGDLSRYAAGLQGAFTGWGLPFLLLEQAACEGNLLSLLALTGLCLVPFLLVVWLFAGRYKKIVTSMGARKARSDYKLERLSASGHRAALLKKELKRFFGTPAYFINAGFGLILLLASGVACLVFRGQVREFLALTQGLLPVVPILALSMAFLLSTTEITASSISLEGRQLWILKEAPVSCGEIFLVKAGAQMLVTLPCLLVGVICAAVAVGVDVGSTVLLLVLGLLFSGVMAQGGLLANLFLPKLDAPNDTVVVKQSASVLIVMFGAWGLLAALGFGYFFLFSRLGETAGLLIAAGICALLNLALWRLLATVGVKRFRDL</sequence>
<protein>
    <recommendedName>
        <fullName evidence="4">ABC-2 type transport system permease protein</fullName>
    </recommendedName>
</protein>
<feature type="transmembrane region" description="Helical" evidence="1">
    <location>
        <begin position="474"/>
        <end position="494"/>
    </location>
</feature>
<feature type="transmembrane region" description="Helical" evidence="1">
    <location>
        <begin position="404"/>
        <end position="424"/>
    </location>
</feature>
<feature type="transmembrane region" description="Helical" evidence="1">
    <location>
        <begin position="249"/>
        <end position="268"/>
    </location>
</feature>
<keyword evidence="1" id="KW-1133">Transmembrane helix</keyword>
<evidence type="ECO:0008006" key="4">
    <source>
        <dbReference type="Google" id="ProtNLM"/>
    </source>
</evidence>
<feature type="transmembrane region" description="Helical" evidence="1">
    <location>
        <begin position="118"/>
        <end position="143"/>
    </location>
</feature>
<feature type="transmembrane region" description="Helical" evidence="1">
    <location>
        <begin position="67"/>
        <end position="97"/>
    </location>
</feature>
<feature type="transmembrane region" description="Helical" evidence="1">
    <location>
        <begin position="219"/>
        <end position="237"/>
    </location>
</feature>
<feature type="transmembrane region" description="Helical" evidence="1">
    <location>
        <begin position="501"/>
        <end position="521"/>
    </location>
</feature>
<feature type="transmembrane region" description="Helical" evidence="1">
    <location>
        <begin position="431"/>
        <end position="454"/>
    </location>
</feature>
<feature type="transmembrane region" description="Helical" evidence="1">
    <location>
        <begin position="192"/>
        <end position="213"/>
    </location>
</feature>